<keyword evidence="1" id="KW-0472">Membrane</keyword>
<evidence type="ECO:0000313" key="3">
    <source>
        <dbReference type="Proteomes" id="UP000703674"/>
    </source>
</evidence>
<feature type="non-terminal residue" evidence="2">
    <location>
        <position position="92"/>
    </location>
</feature>
<evidence type="ECO:0000256" key="1">
    <source>
        <dbReference type="SAM" id="Phobius"/>
    </source>
</evidence>
<keyword evidence="1" id="KW-1133">Transmembrane helix</keyword>
<gene>
    <name evidence="2" type="ORF">HC175_23720</name>
</gene>
<keyword evidence="1" id="KW-0812">Transmembrane</keyword>
<feature type="transmembrane region" description="Helical" evidence="1">
    <location>
        <begin position="61"/>
        <end position="79"/>
    </location>
</feature>
<organism evidence="2 3">
    <name type="scientific">Salinimicrobium oceani</name>
    <dbReference type="NCBI Taxonomy" id="2722702"/>
    <lineage>
        <taxon>Bacteria</taxon>
        <taxon>Pseudomonadati</taxon>
        <taxon>Bacteroidota</taxon>
        <taxon>Flavobacteriia</taxon>
        <taxon>Flavobacteriales</taxon>
        <taxon>Flavobacteriaceae</taxon>
        <taxon>Salinimicrobium</taxon>
    </lineage>
</organism>
<keyword evidence="3" id="KW-1185">Reference proteome</keyword>
<feature type="non-terminal residue" evidence="2">
    <location>
        <position position="1"/>
    </location>
</feature>
<dbReference type="Proteomes" id="UP000703674">
    <property type="component" value="Unassembled WGS sequence"/>
</dbReference>
<accession>A0ABX1D694</accession>
<dbReference type="EMBL" id="JAAVJR010001716">
    <property type="protein sequence ID" value="NJW55926.1"/>
    <property type="molecule type" value="Genomic_DNA"/>
</dbReference>
<protein>
    <submittedName>
        <fullName evidence="2">Inorganic phosphate transporter</fullName>
    </submittedName>
</protein>
<evidence type="ECO:0000313" key="2">
    <source>
        <dbReference type="EMBL" id="NJW55926.1"/>
    </source>
</evidence>
<proteinExistence type="predicted"/>
<reference evidence="2 3" key="1">
    <citation type="submission" date="2020-03" db="EMBL/GenBank/DDBJ databases">
        <title>Salinimicrobium sp. nov, isolated from SCS.</title>
        <authorList>
            <person name="Cao W.R."/>
        </authorList>
    </citation>
    <scope>NUCLEOTIDE SEQUENCE [LARGE SCALE GENOMIC DNA]</scope>
    <source>
        <strain evidence="3">J15B91</strain>
    </source>
</reference>
<name>A0ABX1D694_9FLAO</name>
<comment type="caution">
    <text evidence="2">The sequence shown here is derived from an EMBL/GenBank/DDBJ whole genome shotgun (WGS) entry which is preliminary data.</text>
</comment>
<sequence>GGVSLTAILYFILLKGLNSVTFIPEGFLEYIEENTFIIIGAGLIFFTIISQLLMSILKMNILKIIILVGTFSLALAFAGNDLVNFIGVPLAA</sequence>
<feature type="transmembrane region" description="Helical" evidence="1">
    <location>
        <begin position="35"/>
        <end position="54"/>
    </location>
</feature>